<accession>A0ABP9GML8</accession>
<comment type="caution">
    <text evidence="2">The sequence shown here is derived from an EMBL/GenBank/DDBJ whole genome shotgun (WGS) entry which is preliminary data.</text>
</comment>
<evidence type="ECO:0000313" key="3">
    <source>
        <dbReference type="Proteomes" id="UP001500466"/>
    </source>
</evidence>
<feature type="region of interest" description="Disordered" evidence="1">
    <location>
        <begin position="1"/>
        <end position="33"/>
    </location>
</feature>
<sequence>MPRQRATDRRPAQEHAIPNPAPEHPITEAPDSPATKLVRTALGTPPWSLASAYPSDSPLFETAWLIIEFAADLDRSHEAHDAATLKVRQALDRATHSGRAYALGSDGPAVDVAAGRADLARKVLDAALRAHRRLLNAAAASTAPATHHTHTALTEASGRAPDSPEVPPRRRRPPTTTAAPRRPATPPPYPPSPGPAHSR</sequence>
<organism evidence="2 3">
    <name type="scientific">Yinghuangia aomiensis</name>
    <dbReference type="NCBI Taxonomy" id="676205"/>
    <lineage>
        <taxon>Bacteria</taxon>
        <taxon>Bacillati</taxon>
        <taxon>Actinomycetota</taxon>
        <taxon>Actinomycetes</taxon>
        <taxon>Kitasatosporales</taxon>
        <taxon>Streptomycetaceae</taxon>
        <taxon>Yinghuangia</taxon>
    </lineage>
</organism>
<evidence type="ECO:0000313" key="2">
    <source>
        <dbReference type="EMBL" id="GAA4947496.1"/>
    </source>
</evidence>
<evidence type="ECO:0000256" key="1">
    <source>
        <dbReference type="SAM" id="MobiDB-lite"/>
    </source>
</evidence>
<dbReference type="Proteomes" id="UP001500466">
    <property type="component" value="Unassembled WGS sequence"/>
</dbReference>
<dbReference type="EMBL" id="BAABHS010000001">
    <property type="protein sequence ID" value="GAA4947496.1"/>
    <property type="molecule type" value="Genomic_DNA"/>
</dbReference>
<gene>
    <name evidence="2" type="ORF">GCM10023205_04280</name>
</gene>
<protein>
    <submittedName>
        <fullName evidence="2">Uncharacterized protein</fullName>
    </submittedName>
</protein>
<proteinExistence type="predicted"/>
<dbReference type="RefSeq" id="WP_345673464.1">
    <property type="nucleotide sequence ID" value="NZ_BAABHS010000001.1"/>
</dbReference>
<feature type="compositionally biased region" description="Low complexity" evidence="1">
    <location>
        <begin position="139"/>
        <end position="156"/>
    </location>
</feature>
<keyword evidence="3" id="KW-1185">Reference proteome</keyword>
<feature type="region of interest" description="Disordered" evidence="1">
    <location>
        <begin position="139"/>
        <end position="199"/>
    </location>
</feature>
<name>A0ABP9GML8_9ACTN</name>
<feature type="compositionally biased region" description="Basic and acidic residues" evidence="1">
    <location>
        <begin position="1"/>
        <end position="13"/>
    </location>
</feature>
<reference evidence="3" key="1">
    <citation type="journal article" date="2019" name="Int. J. Syst. Evol. Microbiol.">
        <title>The Global Catalogue of Microorganisms (GCM) 10K type strain sequencing project: providing services to taxonomists for standard genome sequencing and annotation.</title>
        <authorList>
            <consortium name="The Broad Institute Genomics Platform"/>
            <consortium name="The Broad Institute Genome Sequencing Center for Infectious Disease"/>
            <person name="Wu L."/>
            <person name="Ma J."/>
        </authorList>
    </citation>
    <scope>NUCLEOTIDE SEQUENCE [LARGE SCALE GENOMIC DNA]</scope>
    <source>
        <strain evidence="3">JCM 17986</strain>
    </source>
</reference>
<feature type="compositionally biased region" description="Pro residues" evidence="1">
    <location>
        <begin position="183"/>
        <end position="199"/>
    </location>
</feature>